<keyword evidence="4 8" id="KW-0808">Transferase</keyword>
<evidence type="ECO:0000256" key="4">
    <source>
        <dbReference type="ARBA" id="ARBA00022679"/>
    </source>
</evidence>
<organism evidence="9 10">
    <name type="scientific">Panagrolaimus davidi</name>
    <dbReference type="NCBI Taxonomy" id="227884"/>
    <lineage>
        <taxon>Eukaryota</taxon>
        <taxon>Metazoa</taxon>
        <taxon>Ecdysozoa</taxon>
        <taxon>Nematoda</taxon>
        <taxon>Chromadorea</taxon>
        <taxon>Rhabditida</taxon>
        <taxon>Tylenchina</taxon>
        <taxon>Panagrolaimomorpha</taxon>
        <taxon>Panagrolaimoidea</taxon>
        <taxon>Panagrolaimidae</taxon>
        <taxon>Panagrolaimus</taxon>
    </lineage>
</organism>
<dbReference type="AlphaFoldDB" id="A0A914PJF8"/>
<evidence type="ECO:0000256" key="8">
    <source>
        <dbReference type="RuleBase" id="RU366017"/>
    </source>
</evidence>
<dbReference type="Proteomes" id="UP000887578">
    <property type="component" value="Unplaced"/>
</dbReference>
<dbReference type="InterPro" id="IPR008166">
    <property type="entry name" value="Glyco_transf_92"/>
</dbReference>
<keyword evidence="3 8" id="KW-0328">Glycosyltransferase</keyword>
<reference evidence="10" key="1">
    <citation type="submission" date="2022-11" db="UniProtKB">
        <authorList>
            <consortium name="WormBaseParasite"/>
        </authorList>
    </citation>
    <scope>IDENTIFICATION</scope>
</reference>
<sequence length="403" mass="47294">MQIRMTTRYPGPSCKWEVFIANCSTVLNPTFFGISSSLETNVIEIGFEKPIYEKYPVLMCFAPMVYESRWQQLIFATEMYHHFGVDLQVQYVNSAMKQIMEILKIYKAKKWIEIEEFSYFDFEKEIVEEIGFHPMKEILSRNQHLGYTDCFLKYRESAEFIIIGDIDEILFPKFRNTYYTEFGIRSFLHPNAAFFMYGRRYAKIDAPNEFGNFSLSNSIESMKIAKAVFLGKSVLRTDRVETPWIHFAGLISKGVKVNVDVDDNIIYHFQITDSKVRAAKDLHTFIGSEKPENLLPFNPIPKEEIQSMNETFNLSFANLKNFKSNFVHADIIFEYFSKHGNWEDSSCITPLVAQFPENITNFECIVARRNFSTKYLNNNTAFYVPKSNFEWEENKEKCEIFKK</sequence>
<dbReference type="PANTHER" id="PTHR21645:SF2">
    <property type="entry name" value="GLYCOSYLTRANSFERASE FAMILY 92 PROTEIN F59C6.8"/>
    <property type="match status" value="1"/>
</dbReference>
<evidence type="ECO:0000256" key="1">
    <source>
        <dbReference type="ARBA" id="ARBA00004167"/>
    </source>
</evidence>
<keyword evidence="6" id="KW-1133">Transmembrane helix</keyword>
<evidence type="ECO:0000256" key="2">
    <source>
        <dbReference type="ARBA" id="ARBA00007647"/>
    </source>
</evidence>
<dbReference type="InterPro" id="IPR052012">
    <property type="entry name" value="GTase_92"/>
</dbReference>
<proteinExistence type="inferred from homology"/>
<keyword evidence="7" id="KW-0472">Membrane</keyword>
<dbReference type="GO" id="GO:0016757">
    <property type="term" value="F:glycosyltransferase activity"/>
    <property type="evidence" value="ECO:0007669"/>
    <property type="project" value="UniProtKB-UniRule"/>
</dbReference>
<dbReference type="GO" id="GO:0016020">
    <property type="term" value="C:membrane"/>
    <property type="evidence" value="ECO:0007669"/>
    <property type="project" value="UniProtKB-SubCell"/>
</dbReference>
<name>A0A914PJF8_9BILA</name>
<evidence type="ECO:0000313" key="10">
    <source>
        <dbReference type="WBParaSite" id="PDA_v2.g15899.t1"/>
    </source>
</evidence>
<keyword evidence="5" id="KW-0812">Transmembrane</keyword>
<keyword evidence="9" id="KW-1185">Reference proteome</keyword>
<accession>A0A914PJF8</accession>
<dbReference type="EC" id="2.4.1.-" evidence="8"/>
<evidence type="ECO:0000256" key="5">
    <source>
        <dbReference type="ARBA" id="ARBA00022692"/>
    </source>
</evidence>
<evidence type="ECO:0000256" key="6">
    <source>
        <dbReference type="ARBA" id="ARBA00022989"/>
    </source>
</evidence>
<evidence type="ECO:0000256" key="3">
    <source>
        <dbReference type="ARBA" id="ARBA00022676"/>
    </source>
</evidence>
<evidence type="ECO:0000313" key="9">
    <source>
        <dbReference type="Proteomes" id="UP000887578"/>
    </source>
</evidence>
<comment type="subcellular location">
    <subcellularLocation>
        <location evidence="1">Membrane</location>
        <topology evidence="1">Single-pass membrane protein</topology>
    </subcellularLocation>
</comment>
<evidence type="ECO:0000256" key="7">
    <source>
        <dbReference type="ARBA" id="ARBA00023136"/>
    </source>
</evidence>
<protein>
    <recommendedName>
        <fullName evidence="8">Glycosyltransferase family 92 protein</fullName>
        <ecNumber evidence="8">2.4.1.-</ecNumber>
    </recommendedName>
</protein>
<dbReference type="PANTHER" id="PTHR21645">
    <property type="entry name" value="GLYCOSYLTRANSFERASE FAMILY 92 PROTEIN"/>
    <property type="match status" value="1"/>
</dbReference>
<dbReference type="WBParaSite" id="PDA_v2.g15899.t1">
    <property type="protein sequence ID" value="PDA_v2.g15899.t1"/>
    <property type="gene ID" value="PDA_v2.g15899"/>
</dbReference>
<dbReference type="Pfam" id="PF01697">
    <property type="entry name" value="Glyco_transf_92"/>
    <property type="match status" value="1"/>
</dbReference>
<comment type="similarity">
    <text evidence="2 8">Belongs to the glycosyltransferase 92 family.</text>
</comment>